<dbReference type="AlphaFoldDB" id="A0ABD5QRM9"/>
<evidence type="ECO:0000256" key="1">
    <source>
        <dbReference type="ARBA" id="ARBA00022679"/>
    </source>
</evidence>
<dbReference type="GO" id="GO:0016779">
    <property type="term" value="F:nucleotidyltransferase activity"/>
    <property type="evidence" value="ECO:0007669"/>
    <property type="project" value="UniProtKB-ARBA"/>
</dbReference>
<accession>A0ABD5QRM9</accession>
<protein>
    <submittedName>
        <fullName evidence="4">NTP transferase domain-containing protein</fullName>
    </submittedName>
</protein>
<name>A0ABD5QRM9_9EURY</name>
<evidence type="ECO:0000256" key="2">
    <source>
        <dbReference type="SAM" id="MobiDB-lite"/>
    </source>
</evidence>
<dbReference type="PANTHER" id="PTHR19136">
    <property type="entry name" value="MOLYBDENUM COFACTOR GUANYLYLTRANSFERASE"/>
    <property type="match status" value="1"/>
</dbReference>
<keyword evidence="5" id="KW-1185">Reference proteome</keyword>
<feature type="domain" description="MobA-like NTP transferase" evidence="3">
    <location>
        <begin position="17"/>
        <end position="137"/>
    </location>
</feature>
<sequence>MDDRVTGDDREGRTLPAVLLCGGRGTRLGGDVEKPLVEVGGRSMIARVLDALADAGVSRVAAVASPHAPDTRYALVSGLAEEATVPCTVLDGSGEGYVADLEVGLSAVDRPAVTVAADLPLLRGRDVEAAIDEAISAGTTPGETASPPDETASPRNETISTPDDLVRSVTVCVPVAYKRAIGASVDTSFEHDGTAVVPTGLNVVGDGADRVVVRERDSVAVNVNRPGDLELTRRILRS</sequence>
<dbReference type="InterPro" id="IPR025877">
    <property type="entry name" value="MobA-like_NTP_Trfase"/>
</dbReference>
<organism evidence="4 5">
    <name type="scientific">Halorubrum glutamatedens</name>
    <dbReference type="NCBI Taxonomy" id="2707018"/>
    <lineage>
        <taxon>Archaea</taxon>
        <taxon>Methanobacteriati</taxon>
        <taxon>Methanobacteriota</taxon>
        <taxon>Stenosarchaea group</taxon>
        <taxon>Halobacteria</taxon>
        <taxon>Halobacteriales</taxon>
        <taxon>Haloferacaceae</taxon>
        <taxon>Halorubrum</taxon>
    </lineage>
</organism>
<dbReference type="EMBL" id="JBHSKV010000010">
    <property type="protein sequence ID" value="MFC5134627.1"/>
    <property type="molecule type" value="Genomic_DNA"/>
</dbReference>
<reference evidence="4 5" key="1">
    <citation type="journal article" date="2019" name="Int. J. Syst. Evol. Microbiol.">
        <title>The Global Catalogue of Microorganisms (GCM) 10K type strain sequencing project: providing services to taxonomists for standard genome sequencing and annotation.</title>
        <authorList>
            <consortium name="The Broad Institute Genomics Platform"/>
            <consortium name="The Broad Institute Genome Sequencing Center for Infectious Disease"/>
            <person name="Wu L."/>
            <person name="Ma J."/>
        </authorList>
    </citation>
    <scope>NUCLEOTIDE SEQUENCE [LARGE SCALE GENOMIC DNA]</scope>
    <source>
        <strain evidence="4 5">CGMCC 1.16026</strain>
    </source>
</reference>
<dbReference type="RefSeq" id="WP_379748258.1">
    <property type="nucleotide sequence ID" value="NZ_JBHSKV010000010.1"/>
</dbReference>
<gene>
    <name evidence="4" type="ORF">ACFPJA_07825</name>
</gene>
<dbReference type="PANTHER" id="PTHR19136:SF86">
    <property type="entry name" value="ADENOSYLCOBINAMIDE-PHOSPHATE GUANYLYLTRANSFERASE"/>
    <property type="match status" value="1"/>
</dbReference>
<evidence type="ECO:0000313" key="4">
    <source>
        <dbReference type="EMBL" id="MFC5134627.1"/>
    </source>
</evidence>
<evidence type="ECO:0000259" key="3">
    <source>
        <dbReference type="Pfam" id="PF12804"/>
    </source>
</evidence>
<dbReference type="Pfam" id="PF12804">
    <property type="entry name" value="NTP_transf_3"/>
    <property type="match status" value="1"/>
</dbReference>
<keyword evidence="1 4" id="KW-0808">Transferase</keyword>
<proteinExistence type="predicted"/>
<comment type="caution">
    <text evidence="4">The sequence shown here is derived from an EMBL/GenBank/DDBJ whole genome shotgun (WGS) entry which is preliminary data.</text>
</comment>
<dbReference type="InterPro" id="IPR029044">
    <property type="entry name" value="Nucleotide-diphossugar_trans"/>
</dbReference>
<dbReference type="Gene3D" id="3.90.550.10">
    <property type="entry name" value="Spore Coat Polysaccharide Biosynthesis Protein SpsA, Chain A"/>
    <property type="match status" value="1"/>
</dbReference>
<dbReference type="Proteomes" id="UP001596145">
    <property type="component" value="Unassembled WGS sequence"/>
</dbReference>
<feature type="region of interest" description="Disordered" evidence="2">
    <location>
        <begin position="136"/>
        <end position="160"/>
    </location>
</feature>
<dbReference type="SUPFAM" id="SSF53448">
    <property type="entry name" value="Nucleotide-diphospho-sugar transferases"/>
    <property type="match status" value="1"/>
</dbReference>
<evidence type="ECO:0000313" key="5">
    <source>
        <dbReference type="Proteomes" id="UP001596145"/>
    </source>
</evidence>